<feature type="transmembrane region" description="Helical" evidence="6">
    <location>
        <begin position="99"/>
        <end position="117"/>
    </location>
</feature>
<gene>
    <name evidence="7" type="ORF">IAD26_04880</name>
</gene>
<dbReference type="GO" id="GO:0016020">
    <property type="term" value="C:membrane"/>
    <property type="evidence" value="ECO:0007669"/>
    <property type="project" value="UniProtKB-SubCell"/>
</dbReference>
<protein>
    <submittedName>
        <fullName evidence="7">Prenyltransferase</fullName>
    </submittedName>
</protein>
<comment type="subcellular location">
    <subcellularLocation>
        <location evidence="1">Membrane</location>
        <topology evidence="1">Multi-pass membrane protein</topology>
    </subcellularLocation>
</comment>
<reference evidence="7" key="1">
    <citation type="submission" date="2020-10" db="EMBL/GenBank/DDBJ databases">
        <authorList>
            <person name="Gilroy R."/>
        </authorList>
    </citation>
    <scope>NUCLEOTIDE SEQUENCE</scope>
    <source>
        <strain evidence="7">CHK154-7741</strain>
    </source>
</reference>
<keyword evidence="3 6" id="KW-0812">Transmembrane</keyword>
<evidence type="ECO:0000256" key="3">
    <source>
        <dbReference type="ARBA" id="ARBA00022692"/>
    </source>
</evidence>
<evidence type="ECO:0000256" key="4">
    <source>
        <dbReference type="ARBA" id="ARBA00022989"/>
    </source>
</evidence>
<dbReference type="CDD" id="cd13962">
    <property type="entry name" value="PT_UbiA_UBIAD1"/>
    <property type="match status" value="1"/>
</dbReference>
<dbReference type="PANTHER" id="PTHR13929:SF0">
    <property type="entry name" value="UBIA PRENYLTRANSFERASE DOMAIN-CONTAINING PROTEIN 1"/>
    <property type="match status" value="1"/>
</dbReference>
<dbReference type="Pfam" id="PF01040">
    <property type="entry name" value="UbiA"/>
    <property type="match status" value="1"/>
</dbReference>
<dbReference type="GO" id="GO:0004659">
    <property type="term" value="F:prenyltransferase activity"/>
    <property type="evidence" value="ECO:0007669"/>
    <property type="project" value="InterPro"/>
</dbReference>
<dbReference type="EMBL" id="DVOD01000034">
    <property type="protein sequence ID" value="HIU92450.1"/>
    <property type="molecule type" value="Genomic_DNA"/>
</dbReference>
<keyword evidence="5 6" id="KW-0472">Membrane</keyword>
<evidence type="ECO:0000256" key="6">
    <source>
        <dbReference type="SAM" id="Phobius"/>
    </source>
</evidence>
<feature type="transmembrane region" description="Helical" evidence="6">
    <location>
        <begin position="12"/>
        <end position="31"/>
    </location>
</feature>
<proteinExistence type="predicted"/>
<feature type="transmembrane region" description="Helical" evidence="6">
    <location>
        <begin position="174"/>
        <end position="199"/>
    </location>
</feature>
<keyword evidence="2" id="KW-0808">Transferase</keyword>
<feature type="transmembrane region" description="Helical" evidence="6">
    <location>
        <begin position="37"/>
        <end position="57"/>
    </location>
</feature>
<dbReference type="PANTHER" id="PTHR13929">
    <property type="entry name" value="1,4-DIHYDROXY-2-NAPHTHOATE OCTAPRENYLTRANSFERASE"/>
    <property type="match status" value="1"/>
</dbReference>
<dbReference type="InterPro" id="IPR026046">
    <property type="entry name" value="UBIAD1"/>
</dbReference>
<name>A0A9D1N090_9CLOT</name>
<dbReference type="InterPro" id="IPR000537">
    <property type="entry name" value="UbiA_prenyltransferase"/>
</dbReference>
<dbReference type="PIRSF" id="PIRSF005355">
    <property type="entry name" value="UBIAD1"/>
    <property type="match status" value="1"/>
</dbReference>
<dbReference type="Proteomes" id="UP000886748">
    <property type="component" value="Unassembled WGS sequence"/>
</dbReference>
<evidence type="ECO:0000256" key="1">
    <source>
        <dbReference type="ARBA" id="ARBA00004141"/>
    </source>
</evidence>
<organism evidence="7 8">
    <name type="scientific">Candidatus Limenecus avicola</name>
    <dbReference type="NCBI Taxonomy" id="2840847"/>
    <lineage>
        <taxon>Bacteria</taxon>
        <taxon>Bacillati</taxon>
        <taxon>Bacillota</taxon>
        <taxon>Clostridia</taxon>
        <taxon>Eubacteriales</taxon>
        <taxon>Clostridiaceae</taxon>
        <taxon>Clostridiaceae incertae sedis</taxon>
        <taxon>Candidatus Limenecus</taxon>
    </lineage>
</organism>
<reference evidence="7" key="2">
    <citation type="journal article" date="2021" name="PeerJ">
        <title>Extensive microbial diversity within the chicken gut microbiome revealed by metagenomics and culture.</title>
        <authorList>
            <person name="Gilroy R."/>
            <person name="Ravi A."/>
            <person name="Getino M."/>
            <person name="Pursley I."/>
            <person name="Horton D.L."/>
            <person name="Alikhan N.F."/>
            <person name="Baker D."/>
            <person name="Gharbi K."/>
            <person name="Hall N."/>
            <person name="Watson M."/>
            <person name="Adriaenssens E.M."/>
            <person name="Foster-Nyarko E."/>
            <person name="Jarju S."/>
            <person name="Secka A."/>
            <person name="Antonio M."/>
            <person name="Oren A."/>
            <person name="Chaudhuri R.R."/>
            <person name="La Ragione R."/>
            <person name="Hildebrand F."/>
            <person name="Pallen M.J."/>
        </authorList>
    </citation>
    <scope>NUCLEOTIDE SEQUENCE</scope>
    <source>
        <strain evidence="7">CHK154-7741</strain>
    </source>
</reference>
<dbReference type="AlphaFoldDB" id="A0A9D1N090"/>
<feature type="transmembrane region" description="Helical" evidence="6">
    <location>
        <begin position="147"/>
        <end position="168"/>
    </location>
</feature>
<feature type="transmembrane region" description="Helical" evidence="6">
    <location>
        <begin position="123"/>
        <end position="140"/>
    </location>
</feature>
<feature type="transmembrane region" description="Helical" evidence="6">
    <location>
        <begin position="245"/>
        <end position="262"/>
    </location>
</feature>
<evidence type="ECO:0000256" key="5">
    <source>
        <dbReference type="ARBA" id="ARBA00023136"/>
    </source>
</evidence>
<dbReference type="GO" id="GO:0042371">
    <property type="term" value="P:vitamin K biosynthetic process"/>
    <property type="evidence" value="ECO:0007669"/>
    <property type="project" value="TreeGrafter"/>
</dbReference>
<accession>A0A9D1N090</accession>
<dbReference type="GO" id="GO:0009234">
    <property type="term" value="P:menaquinone biosynthetic process"/>
    <property type="evidence" value="ECO:0007669"/>
    <property type="project" value="TreeGrafter"/>
</dbReference>
<feature type="transmembrane region" description="Helical" evidence="6">
    <location>
        <begin position="220"/>
        <end position="239"/>
    </location>
</feature>
<keyword evidence="4 6" id="KW-1133">Transmembrane helix</keyword>
<comment type="caution">
    <text evidence="7">The sequence shown here is derived from an EMBL/GenBank/DDBJ whole genome shotgun (WGS) entry which is preliminary data.</text>
</comment>
<evidence type="ECO:0000256" key="2">
    <source>
        <dbReference type="ARBA" id="ARBA00022679"/>
    </source>
</evidence>
<sequence length="302" mass="34062">MNKLAFFMECTRAYSLPMSVTAWAIAFFFGVSNHGNIFFALTALAGIVCAHLGANLFDDILDYKKYLKSQKDSDNSKKLNFKKGKCKCFLNNELTVKTALKICAVLFFAAILTGLFFAVIYKLPIILIMAVTGVLCLLYPRSGYAGLSEIIIGTIFSPLLFTGVYYVMTGALSYRLLWLSLSFAFVTVCLLYTDFFLDFNQDKAAGKKTIPILTGSKQNAYYFYIFIIFMIYALIFVGIHSHLFPLKYAIIFLSVIPALGTVKRLQHYIDKEIKDEKEFLSAMNNVQKFVAIFAILCIVSFF</sequence>
<evidence type="ECO:0000313" key="7">
    <source>
        <dbReference type="EMBL" id="HIU92450.1"/>
    </source>
</evidence>
<evidence type="ECO:0000313" key="8">
    <source>
        <dbReference type="Proteomes" id="UP000886748"/>
    </source>
</evidence>